<gene>
    <name evidence="1" type="ORF">E2C01_081981</name>
</gene>
<proteinExistence type="predicted"/>
<dbReference type="AlphaFoldDB" id="A0A5B7IR67"/>
<organism evidence="1 2">
    <name type="scientific">Portunus trituberculatus</name>
    <name type="common">Swimming crab</name>
    <name type="synonym">Neptunus trituberculatus</name>
    <dbReference type="NCBI Taxonomy" id="210409"/>
    <lineage>
        <taxon>Eukaryota</taxon>
        <taxon>Metazoa</taxon>
        <taxon>Ecdysozoa</taxon>
        <taxon>Arthropoda</taxon>
        <taxon>Crustacea</taxon>
        <taxon>Multicrustacea</taxon>
        <taxon>Malacostraca</taxon>
        <taxon>Eumalacostraca</taxon>
        <taxon>Eucarida</taxon>
        <taxon>Decapoda</taxon>
        <taxon>Pleocyemata</taxon>
        <taxon>Brachyura</taxon>
        <taxon>Eubrachyura</taxon>
        <taxon>Portunoidea</taxon>
        <taxon>Portunidae</taxon>
        <taxon>Portuninae</taxon>
        <taxon>Portunus</taxon>
    </lineage>
</organism>
<protein>
    <submittedName>
        <fullName evidence="1">Uncharacterized protein</fullName>
    </submittedName>
</protein>
<evidence type="ECO:0000313" key="2">
    <source>
        <dbReference type="Proteomes" id="UP000324222"/>
    </source>
</evidence>
<reference evidence="1 2" key="1">
    <citation type="submission" date="2019-05" db="EMBL/GenBank/DDBJ databases">
        <title>Another draft genome of Portunus trituberculatus and its Hox gene families provides insights of decapod evolution.</title>
        <authorList>
            <person name="Jeong J.-H."/>
            <person name="Song I."/>
            <person name="Kim S."/>
            <person name="Choi T."/>
            <person name="Kim D."/>
            <person name="Ryu S."/>
            <person name="Kim W."/>
        </authorList>
    </citation>
    <scope>NUCLEOTIDE SEQUENCE [LARGE SCALE GENOMIC DNA]</scope>
    <source>
        <tissue evidence="1">Muscle</tissue>
    </source>
</reference>
<evidence type="ECO:0000313" key="1">
    <source>
        <dbReference type="EMBL" id="MPC87130.1"/>
    </source>
</evidence>
<keyword evidence="2" id="KW-1185">Reference proteome</keyword>
<name>A0A5B7IR67_PORTR</name>
<dbReference type="Proteomes" id="UP000324222">
    <property type="component" value="Unassembled WGS sequence"/>
</dbReference>
<dbReference type="EMBL" id="VSRR010073567">
    <property type="protein sequence ID" value="MPC87130.1"/>
    <property type="molecule type" value="Genomic_DNA"/>
</dbReference>
<comment type="caution">
    <text evidence="1">The sequence shown here is derived from an EMBL/GenBank/DDBJ whole genome shotgun (WGS) entry which is preliminary data.</text>
</comment>
<sequence>MKQGTSEVPLEVDSMREETRLEVGEARQLVSSPCNIVSSFGVTCQNNLLKEELVAVRKECEGRTEVVKTKVEKVKMTRLRHLSKNSLSACGNGLSVLSQRGRIVPIHAQNLGTSASATI</sequence>
<accession>A0A5B7IR67</accession>